<organism evidence="5 6">
    <name type="scientific">Sphingopyxis lindanitolerans</name>
    <dbReference type="NCBI Taxonomy" id="2054227"/>
    <lineage>
        <taxon>Bacteria</taxon>
        <taxon>Pseudomonadati</taxon>
        <taxon>Pseudomonadota</taxon>
        <taxon>Alphaproteobacteria</taxon>
        <taxon>Sphingomonadales</taxon>
        <taxon>Sphingomonadaceae</taxon>
        <taxon>Sphingopyxis</taxon>
    </lineage>
</organism>
<keyword evidence="3" id="KW-0804">Transcription</keyword>
<gene>
    <name evidence="5" type="ORF">CVO77_11545</name>
</gene>
<proteinExistence type="predicted"/>
<keyword evidence="1" id="KW-0805">Transcription regulation</keyword>
<dbReference type="InterPro" id="IPR019887">
    <property type="entry name" value="Tscrpt_reg_AsnC/Lrp_C"/>
</dbReference>
<evidence type="ECO:0000259" key="4">
    <source>
        <dbReference type="PROSITE" id="PS50956"/>
    </source>
</evidence>
<evidence type="ECO:0000313" key="6">
    <source>
        <dbReference type="Proteomes" id="UP000238954"/>
    </source>
</evidence>
<keyword evidence="2" id="KW-0238">DNA-binding</keyword>
<sequence>MRKMIDLDPFDRRLLELVRANNLEPARLLADKVGLSISAVLRRLRRLRAEKVIVADMAVVDPALTGSALTMHVLVQMQQAGAQAMDNFAREIARHPEITAAWDVTGDDDFLLKVQVGSMEEYDGFTRRALGEDKGVHSFKTLIAIRNIIENDVARRPLRDY</sequence>
<dbReference type="PROSITE" id="PS50956">
    <property type="entry name" value="HTH_ASNC_2"/>
    <property type="match status" value="1"/>
</dbReference>
<dbReference type="GO" id="GO:0043565">
    <property type="term" value="F:sequence-specific DNA binding"/>
    <property type="evidence" value="ECO:0007669"/>
    <property type="project" value="InterPro"/>
</dbReference>
<evidence type="ECO:0000256" key="1">
    <source>
        <dbReference type="ARBA" id="ARBA00023015"/>
    </source>
</evidence>
<evidence type="ECO:0000256" key="2">
    <source>
        <dbReference type="ARBA" id="ARBA00023125"/>
    </source>
</evidence>
<reference evidence="6" key="1">
    <citation type="submission" date="2017-11" db="EMBL/GenBank/DDBJ databases">
        <title>The complete genome sequence of Sphingopyxis pomeranensis sp. nov. strain WS5A3p.</title>
        <authorList>
            <person name="Kaminski M.A."/>
        </authorList>
    </citation>
    <scope>NUCLEOTIDE SEQUENCE [LARGE SCALE GENOMIC DNA]</scope>
    <source>
        <strain evidence="6">WS5A3p</strain>
    </source>
</reference>
<dbReference type="PANTHER" id="PTHR30154:SF34">
    <property type="entry name" value="TRANSCRIPTIONAL REGULATOR AZLB"/>
    <property type="match status" value="1"/>
</dbReference>
<dbReference type="SMART" id="SM00344">
    <property type="entry name" value="HTH_ASNC"/>
    <property type="match status" value="1"/>
</dbReference>
<dbReference type="GO" id="GO:0005829">
    <property type="term" value="C:cytosol"/>
    <property type="evidence" value="ECO:0007669"/>
    <property type="project" value="TreeGrafter"/>
</dbReference>
<dbReference type="InterPro" id="IPR011008">
    <property type="entry name" value="Dimeric_a/b-barrel"/>
</dbReference>
<dbReference type="Gene3D" id="1.10.10.10">
    <property type="entry name" value="Winged helix-like DNA-binding domain superfamily/Winged helix DNA-binding domain"/>
    <property type="match status" value="1"/>
</dbReference>
<dbReference type="Gene3D" id="3.30.70.920">
    <property type="match status" value="1"/>
</dbReference>
<keyword evidence="6" id="KW-1185">Reference proteome</keyword>
<protein>
    <submittedName>
        <fullName evidence="5">Lrp/AsnC family transcriptional regulator</fullName>
    </submittedName>
</protein>
<dbReference type="InterPro" id="IPR036390">
    <property type="entry name" value="WH_DNA-bd_sf"/>
</dbReference>
<dbReference type="SUPFAM" id="SSF46785">
    <property type="entry name" value="Winged helix' DNA-binding domain"/>
    <property type="match status" value="1"/>
</dbReference>
<dbReference type="EMBL" id="PHFW01000002">
    <property type="protein sequence ID" value="PQM29025.1"/>
    <property type="molecule type" value="Genomic_DNA"/>
</dbReference>
<dbReference type="AlphaFoldDB" id="A0A2S8B9D4"/>
<dbReference type="Proteomes" id="UP000238954">
    <property type="component" value="Chromosome"/>
</dbReference>
<dbReference type="OrthoDB" id="8590699at2"/>
<feature type="domain" description="HTH asnC-type" evidence="4">
    <location>
        <begin position="7"/>
        <end position="68"/>
    </location>
</feature>
<accession>A0A2S8B9D4</accession>
<dbReference type="GO" id="GO:0043200">
    <property type="term" value="P:response to amino acid"/>
    <property type="evidence" value="ECO:0007669"/>
    <property type="project" value="TreeGrafter"/>
</dbReference>
<dbReference type="PANTHER" id="PTHR30154">
    <property type="entry name" value="LEUCINE-RESPONSIVE REGULATORY PROTEIN"/>
    <property type="match status" value="1"/>
</dbReference>
<dbReference type="SUPFAM" id="SSF54909">
    <property type="entry name" value="Dimeric alpha+beta barrel"/>
    <property type="match status" value="1"/>
</dbReference>
<evidence type="ECO:0000313" key="5">
    <source>
        <dbReference type="EMBL" id="PQM29025.1"/>
    </source>
</evidence>
<dbReference type="InterPro" id="IPR036388">
    <property type="entry name" value="WH-like_DNA-bd_sf"/>
</dbReference>
<dbReference type="InterPro" id="IPR019888">
    <property type="entry name" value="Tscrpt_reg_AsnC-like"/>
</dbReference>
<name>A0A2S8B9D4_9SPHN</name>
<dbReference type="Pfam" id="PF01037">
    <property type="entry name" value="AsnC_trans_reg"/>
    <property type="match status" value="1"/>
</dbReference>
<comment type="caution">
    <text evidence="5">The sequence shown here is derived from an EMBL/GenBank/DDBJ whole genome shotgun (WGS) entry which is preliminary data.</text>
</comment>
<dbReference type="InterPro" id="IPR000485">
    <property type="entry name" value="AsnC-type_HTH_dom"/>
</dbReference>
<dbReference type="Pfam" id="PF13412">
    <property type="entry name" value="HTH_24"/>
    <property type="match status" value="1"/>
</dbReference>
<evidence type="ECO:0000256" key="3">
    <source>
        <dbReference type="ARBA" id="ARBA00023163"/>
    </source>
</evidence>